<evidence type="ECO:0000313" key="6">
    <source>
        <dbReference type="Proteomes" id="UP001530400"/>
    </source>
</evidence>
<accession>A0ABD3QVY8</accession>
<evidence type="ECO:0000256" key="2">
    <source>
        <dbReference type="ARBA" id="ARBA00022448"/>
    </source>
</evidence>
<keyword evidence="6" id="KW-1185">Reference proteome</keyword>
<keyword evidence="2" id="KW-0813">Transport</keyword>
<dbReference type="InterPro" id="IPR038495">
    <property type="entry name" value="ATPase_E_C"/>
</dbReference>
<feature type="region of interest" description="Disordered" evidence="4">
    <location>
        <begin position="236"/>
        <end position="263"/>
    </location>
</feature>
<keyword evidence="3" id="KW-0406">Ion transport</keyword>
<sequence>MATDQIRQMVNFILQEAHEKANEIRVKTEHDFNLEKQTLVHEAKLSVQDEFARKSKDREIQERIARSTEIGQCRAKKMTLRDDLLVSLMKEASSKCKMVAGGQNYPQLLQKLIVQGLIKIEEMEVTVYCRSEDVATVKKILPAAVKEYVDIMKKESGIKLEPKVSVNEDRSKDLGESSNGGVKLTALEGRIVCDNTMSSRLELVYEELMPSIRAILFPEQTTGTVYNLKRAKQAEEDARKADRKVARKAAKKAETAEAATPKATAPKAAGAPVSILKQKTALKLTMAQKIMYIITAIKSRLSKIENCIMMDNTFQIEPRNPDSDKPPLYYQDEISQNHTVMSFHIRTSGGSKSFDMQKPCKDDKKKGGRKRNQSYNKESDEEPDLVNPQVYLNFACSMDMDPQELFDCIRVEWGRLGGAKI</sequence>
<proteinExistence type="inferred from homology"/>
<dbReference type="InterPro" id="IPR002842">
    <property type="entry name" value="ATPase_V1_Esu"/>
</dbReference>
<protein>
    <recommendedName>
        <fullName evidence="7">V-type proton ATPase subunit E</fullName>
    </recommendedName>
</protein>
<organism evidence="5 6">
    <name type="scientific">Cyclotella atomus</name>
    <dbReference type="NCBI Taxonomy" id="382360"/>
    <lineage>
        <taxon>Eukaryota</taxon>
        <taxon>Sar</taxon>
        <taxon>Stramenopiles</taxon>
        <taxon>Ochrophyta</taxon>
        <taxon>Bacillariophyta</taxon>
        <taxon>Coscinodiscophyceae</taxon>
        <taxon>Thalassiosirophycidae</taxon>
        <taxon>Stephanodiscales</taxon>
        <taxon>Stephanodiscaceae</taxon>
        <taxon>Cyclotella</taxon>
    </lineage>
</organism>
<dbReference type="Pfam" id="PF01991">
    <property type="entry name" value="vATP-synt_E"/>
    <property type="match status" value="1"/>
</dbReference>
<name>A0ABD3QVY8_9STRA</name>
<dbReference type="SUPFAM" id="SSF160527">
    <property type="entry name" value="V-type ATPase subunit E-like"/>
    <property type="match status" value="1"/>
</dbReference>
<dbReference type="Gene3D" id="3.30.2320.30">
    <property type="entry name" value="ATP synthase, E subunit, C-terminal"/>
    <property type="match status" value="1"/>
</dbReference>
<dbReference type="AlphaFoldDB" id="A0ABD3QVY8"/>
<evidence type="ECO:0000313" key="5">
    <source>
        <dbReference type="EMBL" id="KAL3803926.1"/>
    </source>
</evidence>
<evidence type="ECO:0000256" key="3">
    <source>
        <dbReference type="ARBA" id="ARBA00023065"/>
    </source>
</evidence>
<reference evidence="5 6" key="1">
    <citation type="submission" date="2024-10" db="EMBL/GenBank/DDBJ databases">
        <title>Updated reference genomes for cyclostephanoid diatoms.</title>
        <authorList>
            <person name="Roberts W.R."/>
            <person name="Alverson A.J."/>
        </authorList>
    </citation>
    <scope>NUCLEOTIDE SEQUENCE [LARGE SCALE GENOMIC DNA]</scope>
    <source>
        <strain evidence="5 6">AJA010-31</strain>
    </source>
</reference>
<dbReference type="EMBL" id="JALLPJ020000061">
    <property type="protein sequence ID" value="KAL3803926.1"/>
    <property type="molecule type" value="Genomic_DNA"/>
</dbReference>
<gene>
    <name evidence="5" type="ORF">ACHAWO_013729</name>
</gene>
<evidence type="ECO:0008006" key="7">
    <source>
        <dbReference type="Google" id="ProtNLM"/>
    </source>
</evidence>
<feature type="region of interest" description="Disordered" evidence="4">
    <location>
        <begin position="347"/>
        <end position="383"/>
    </location>
</feature>
<dbReference type="PANTHER" id="PTHR45715">
    <property type="entry name" value="ATPASE H+-TRANSPORTING V1 SUBUNIT E1A-RELATED"/>
    <property type="match status" value="1"/>
</dbReference>
<dbReference type="GO" id="GO:0006811">
    <property type="term" value="P:monoatomic ion transport"/>
    <property type="evidence" value="ECO:0007669"/>
    <property type="project" value="UniProtKB-KW"/>
</dbReference>
<dbReference type="Proteomes" id="UP001530400">
    <property type="component" value="Unassembled WGS sequence"/>
</dbReference>
<comment type="similarity">
    <text evidence="1">Belongs to the V-ATPase E subunit family.</text>
</comment>
<evidence type="ECO:0000256" key="1">
    <source>
        <dbReference type="ARBA" id="ARBA00005901"/>
    </source>
</evidence>
<comment type="caution">
    <text evidence="5">The sequence shown here is derived from an EMBL/GenBank/DDBJ whole genome shotgun (WGS) entry which is preliminary data.</text>
</comment>
<dbReference type="Gene3D" id="6.10.250.1620">
    <property type="match status" value="1"/>
</dbReference>
<evidence type="ECO:0000256" key="4">
    <source>
        <dbReference type="SAM" id="MobiDB-lite"/>
    </source>
</evidence>